<reference evidence="6" key="1">
    <citation type="submission" date="2016-11" db="EMBL/GenBank/DDBJ databases">
        <authorList>
            <person name="Guldener U."/>
        </authorList>
    </citation>
    <scope>NUCLEOTIDE SEQUENCE [LARGE SCALE GENOMIC DNA]</scope>
</reference>
<keyword evidence="4" id="KW-0175">Coiled coil</keyword>
<gene>
    <name evidence="5" type="ORF">HGUI_03138</name>
</gene>
<evidence type="ECO:0000256" key="1">
    <source>
        <dbReference type="ARBA" id="ARBA00022723"/>
    </source>
</evidence>
<dbReference type="OrthoDB" id="1845386at2759"/>
<dbReference type="PANTHER" id="PTHR23323:SF26">
    <property type="entry name" value="VACUOLAR PROTEIN SORTING-ASSOCIATED PROTEIN 18 HOMOLOG"/>
    <property type="match status" value="1"/>
</dbReference>
<dbReference type="GO" id="GO:0030897">
    <property type="term" value="C:HOPS complex"/>
    <property type="evidence" value="ECO:0007669"/>
    <property type="project" value="TreeGrafter"/>
</dbReference>
<evidence type="ECO:0000256" key="3">
    <source>
        <dbReference type="ARBA" id="ARBA00022833"/>
    </source>
</evidence>
<keyword evidence="6" id="KW-1185">Reference proteome</keyword>
<dbReference type="GO" id="GO:0030674">
    <property type="term" value="F:protein-macromolecule adaptor activity"/>
    <property type="evidence" value="ECO:0007669"/>
    <property type="project" value="TreeGrafter"/>
</dbReference>
<protein>
    <submittedName>
        <fullName evidence="5">Uncharacterized protein</fullName>
    </submittedName>
</protein>
<dbReference type="GO" id="GO:0048284">
    <property type="term" value="P:organelle fusion"/>
    <property type="evidence" value="ECO:0007669"/>
    <property type="project" value="TreeGrafter"/>
</dbReference>
<dbReference type="InterPro" id="IPR013083">
    <property type="entry name" value="Znf_RING/FYVE/PHD"/>
</dbReference>
<dbReference type="PANTHER" id="PTHR23323">
    <property type="entry name" value="VACUOLAR PROTEIN SORTING-ASSOCIATED PROTEIN"/>
    <property type="match status" value="1"/>
</dbReference>
<keyword evidence="1" id="KW-0479">Metal-binding</keyword>
<dbReference type="VEuPathDB" id="FungiDB:HGUI_03138"/>
<dbReference type="GO" id="GO:0007033">
    <property type="term" value="P:vacuole organization"/>
    <property type="evidence" value="ECO:0007669"/>
    <property type="project" value="TreeGrafter"/>
</dbReference>
<dbReference type="AlphaFoldDB" id="A0A1L0B3I3"/>
<keyword evidence="3" id="KW-0862">Zinc</keyword>
<evidence type="ECO:0000313" key="5">
    <source>
        <dbReference type="EMBL" id="SGZ40938.1"/>
    </source>
</evidence>
<dbReference type="GO" id="GO:0005768">
    <property type="term" value="C:endosome"/>
    <property type="evidence" value="ECO:0007669"/>
    <property type="project" value="TreeGrafter"/>
</dbReference>
<dbReference type="GO" id="GO:0008270">
    <property type="term" value="F:zinc ion binding"/>
    <property type="evidence" value="ECO:0007669"/>
    <property type="project" value="UniProtKB-KW"/>
</dbReference>
<dbReference type="GO" id="GO:0007032">
    <property type="term" value="P:endosome organization"/>
    <property type="evidence" value="ECO:0007669"/>
    <property type="project" value="TreeGrafter"/>
</dbReference>
<organism evidence="5 6">
    <name type="scientific">Hanseniaspora guilliermondii</name>
    <dbReference type="NCBI Taxonomy" id="56406"/>
    <lineage>
        <taxon>Eukaryota</taxon>
        <taxon>Fungi</taxon>
        <taxon>Dikarya</taxon>
        <taxon>Ascomycota</taxon>
        <taxon>Saccharomycotina</taxon>
        <taxon>Saccharomycetes</taxon>
        <taxon>Saccharomycodales</taxon>
        <taxon>Saccharomycodaceae</taxon>
        <taxon>Hanseniaspora</taxon>
    </lineage>
</organism>
<feature type="coiled-coil region" evidence="4">
    <location>
        <begin position="800"/>
        <end position="834"/>
    </location>
</feature>
<evidence type="ECO:0000256" key="2">
    <source>
        <dbReference type="ARBA" id="ARBA00022771"/>
    </source>
</evidence>
<proteinExistence type="predicted"/>
<dbReference type="Proteomes" id="UP000183365">
    <property type="component" value="Unassembled WGS sequence"/>
</dbReference>
<dbReference type="EMBL" id="FQNF01000070">
    <property type="protein sequence ID" value="SGZ40938.1"/>
    <property type="molecule type" value="Genomic_DNA"/>
</dbReference>
<dbReference type="GO" id="GO:0006904">
    <property type="term" value="P:vesicle docking involved in exocytosis"/>
    <property type="evidence" value="ECO:0007669"/>
    <property type="project" value="TreeGrafter"/>
</dbReference>
<evidence type="ECO:0000313" key="6">
    <source>
        <dbReference type="Proteomes" id="UP000183365"/>
    </source>
</evidence>
<name>A0A1L0B3I3_9ASCO</name>
<accession>A0A1L0B3I3</accession>
<evidence type="ECO:0000256" key="4">
    <source>
        <dbReference type="SAM" id="Coils"/>
    </source>
</evidence>
<sequence>MQISLEKVQFENDEDSLMIFDKQNVQITDKSLYKFRVCGDIMFSVYRLILNNTPRYIIQKISLEDPDIVINLQHLHDSKRANKLEYEVYLFNEIVDIFKIYNTNNNDNILVFKTLNGEKFDYYKYDKDNSNVLLSLMEWNKRSLDVSCVSNLFNSGDKILLGTTNGKVYVYTFSTNELLKLNQYTTTIKGLHYSSKQNELTCMVGVTIMKYKDIKDIKQFNTERIPLEIENYGSEDVNKLEIDHIKVFENISNDQYLVNYKNTLVMNKYSSELSNGQILSKDKDTHIIDSCLTNYHVLNITNNNKLHVINQFNFDDEINIEVEHTLSTAMYLEVDYINQDLTPTYWLYDTMNNVFEIIIQDENLDVIDDLIKLNKYSELLKFDLSEDKKQFIYEQYFDYLLNENKDIDTMIKVGSKIKRNFTLRLNQVIKAVSKSKYDETCTMKIINFLKLRIINFNDSMTENQIQLLLSMVIVFMVQLPPNATNDKIIREFLVQNVELLDKQVAKQLLSKSEGNLIFFMKLSKDYKSLIEHYIIQNNNFVDAVKVINVYCADDAIIYDTAAILLQNCPEEIVKAWVKLITNKDVTVDINKLLPIFLDYFQRIYSFYDLNDNIRKFPNYCLWFLMWYHSTIDGSNKDVNDLIVYMMLNDKFSFDVDKIVSFIDNNWDCLDRFILLSVATDIVSNSKNQCIDVLIYILNKMKMYTESVKLALKEGLLDTARDVINNIDEEYLDLRDMKENKKLKRKLWLLIVEHTLTNSYKNNMNLRPIINDLIRESNDAISISDVFPIIENMNLTVAIIKDEFMANLKSQNKELVETNKEIKNLIKLRQKILEDIDYLNNNLNHEVSDEDVCSSCHDNLALKKKFYCFPCCHKLHVNCAMDLILKGGDFGLKNQIQNLIFKKEAKWLDKLNLLLAKKCPLCTDININNIDEPFVLDVADNVHALGDVGNSSIDYLKF</sequence>
<dbReference type="Gene3D" id="3.30.40.10">
    <property type="entry name" value="Zinc/RING finger domain, C3HC4 (zinc finger)"/>
    <property type="match status" value="1"/>
</dbReference>
<keyword evidence="2" id="KW-0863">Zinc-finger</keyword>